<proteinExistence type="predicted"/>
<dbReference type="GO" id="GO:0046521">
    <property type="term" value="P:sphingoid catabolic process"/>
    <property type="evidence" value="ECO:0007669"/>
    <property type="project" value="TreeGrafter"/>
</dbReference>
<dbReference type="InterPro" id="IPR009305">
    <property type="entry name" value="Mpo1-like"/>
</dbReference>
<dbReference type="Proteomes" id="UP000007264">
    <property type="component" value="Unassembled WGS sequence"/>
</dbReference>
<organism evidence="2 3">
    <name type="scientific">Coccomyxa subellipsoidea (strain C-169)</name>
    <name type="common">Green microalga</name>
    <dbReference type="NCBI Taxonomy" id="574566"/>
    <lineage>
        <taxon>Eukaryota</taxon>
        <taxon>Viridiplantae</taxon>
        <taxon>Chlorophyta</taxon>
        <taxon>core chlorophytes</taxon>
        <taxon>Trebouxiophyceae</taxon>
        <taxon>Trebouxiophyceae incertae sedis</taxon>
        <taxon>Coccomyxaceae</taxon>
        <taxon>Coccomyxa</taxon>
        <taxon>Coccomyxa subellipsoidea</taxon>
    </lineage>
</organism>
<dbReference type="GO" id="GO:0005783">
    <property type="term" value="C:endoplasmic reticulum"/>
    <property type="evidence" value="ECO:0007669"/>
    <property type="project" value="TreeGrafter"/>
</dbReference>
<comment type="caution">
    <text evidence="2">The sequence shown here is derived from an EMBL/GenBank/DDBJ whole genome shotgun (WGS) entry which is preliminary data.</text>
</comment>
<evidence type="ECO:0000313" key="3">
    <source>
        <dbReference type="Proteomes" id="UP000007264"/>
    </source>
</evidence>
<dbReference type="RefSeq" id="XP_005646743.1">
    <property type="nucleotide sequence ID" value="XM_005646686.1"/>
</dbReference>
<dbReference type="eggNOG" id="KOG3292">
    <property type="taxonomic scope" value="Eukaryota"/>
</dbReference>
<evidence type="ECO:0008006" key="4">
    <source>
        <dbReference type="Google" id="ProtNLM"/>
    </source>
</evidence>
<sequence>MSVPGLNFNLMDQLTFYGSYHTRGWNQCIHFVFVPLIHWTITVWLAYAPLPTSFDLPAHLNFLPPVISRCESELTPLCLCSAAVLNWGLLVLILYALYYMILEPFAGTTWGILLGIPMWLTATAFAQHVPYAWAWAIGLHILSWYLQASPQLDEALLCWTQVEVGHILIEHRKPALLDSFMQSLVLAGLFAWMEGLFVLGYRPKLHAELVRRVEENIARNKAETEGLLTG</sequence>
<accession>I0YUY0</accession>
<dbReference type="PANTHER" id="PTHR28026:SF9">
    <property type="entry name" value="2-HYDROXY-PALMITIC ACID DIOXYGENASE MPO1"/>
    <property type="match status" value="1"/>
</dbReference>
<dbReference type="Pfam" id="PF06127">
    <property type="entry name" value="Mpo1-like"/>
    <property type="match status" value="1"/>
</dbReference>
<protein>
    <recommendedName>
        <fullName evidence="4">DUF962-domain-containing protein</fullName>
    </recommendedName>
</protein>
<dbReference type="GO" id="GO:0016020">
    <property type="term" value="C:membrane"/>
    <property type="evidence" value="ECO:0007669"/>
    <property type="project" value="GOC"/>
</dbReference>
<dbReference type="GeneID" id="17040185"/>
<dbReference type="AlphaFoldDB" id="I0YUY0"/>
<keyword evidence="1" id="KW-0472">Membrane</keyword>
<evidence type="ECO:0000256" key="1">
    <source>
        <dbReference type="SAM" id="Phobius"/>
    </source>
</evidence>
<keyword evidence="1" id="KW-0812">Transmembrane</keyword>
<feature type="transmembrane region" description="Helical" evidence="1">
    <location>
        <begin position="180"/>
        <end position="201"/>
    </location>
</feature>
<evidence type="ECO:0000313" key="2">
    <source>
        <dbReference type="EMBL" id="EIE22199.1"/>
    </source>
</evidence>
<feature type="transmembrane region" description="Helical" evidence="1">
    <location>
        <begin position="28"/>
        <end position="47"/>
    </location>
</feature>
<reference evidence="2 3" key="1">
    <citation type="journal article" date="2012" name="Genome Biol.">
        <title>The genome of the polar eukaryotic microalga coccomyxa subellipsoidea reveals traits of cold adaptation.</title>
        <authorList>
            <person name="Blanc G."/>
            <person name="Agarkova I."/>
            <person name="Grimwood J."/>
            <person name="Kuo A."/>
            <person name="Brueggeman A."/>
            <person name="Dunigan D."/>
            <person name="Gurnon J."/>
            <person name="Ladunga I."/>
            <person name="Lindquist E."/>
            <person name="Lucas S."/>
            <person name="Pangilinan J."/>
            <person name="Proschold T."/>
            <person name="Salamov A."/>
            <person name="Schmutz J."/>
            <person name="Weeks D."/>
            <person name="Yamada T."/>
            <person name="Claverie J.M."/>
            <person name="Grigoriev I."/>
            <person name="Van Etten J."/>
            <person name="Lomsadze A."/>
            <person name="Borodovsky M."/>
        </authorList>
    </citation>
    <scope>NUCLEOTIDE SEQUENCE [LARGE SCALE GENOMIC DNA]</scope>
    <source>
        <strain evidence="2 3">C-169</strain>
    </source>
</reference>
<dbReference type="EMBL" id="AGSI01000010">
    <property type="protein sequence ID" value="EIE22199.1"/>
    <property type="molecule type" value="Genomic_DNA"/>
</dbReference>
<gene>
    <name evidence="2" type="ORF">COCSUDRAFT_16552</name>
</gene>
<feature type="transmembrane region" description="Helical" evidence="1">
    <location>
        <begin position="110"/>
        <end position="129"/>
    </location>
</feature>
<keyword evidence="3" id="KW-1185">Reference proteome</keyword>
<dbReference type="OrthoDB" id="2124888at2759"/>
<dbReference type="PANTHER" id="PTHR28026">
    <property type="entry name" value="DUF962 DOMAIN PROTEIN (AFU_ORTHOLOGUE AFUA_8G05310)"/>
    <property type="match status" value="1"/>
</dbReference>
<feature type="transmembrane region" description="Helical" evidence="1">
    <location>
        <begin position="74"/>
        <end position="98"/>
    </location>
</feature>
<keyword evidence="1" id="KW-1133">Transmembrane helix</keyword>
<name>I0YUY0_COCSC</name>
<dbReference type="KEGG" id="csl:COCSUDRAFT_16552"/>